<protein>
    <recommendedName>
        <fullName evidence="2">Squalene cyclase C-terminal domain-containing protein</fullName>
    </recommendedName>
</protein>
<sequence length="191" mass="21384">MKRVVFFIVVFIICTYAGSIENGINWLKLNQNENGNWTDSLVSDFHATSYSVITLEKYNQTNSHYTQGINWIQNEQVQILDYLALQTIILDDANILVQEKLEILSQAQNPDAGFGITKNYNSSILDASLVLKTLLRSGNSQIISNGLNFIKNYQNVDGGWGIKINDPSNIYVTSLVIDFFSNCGQFDVGTA</sequence>
<name>X1NL46_9ZZZZ</name>
<dbReference type="SUPFAM" id="SSF48239">
    <property type="entry name" value="Terpenoid cyclases/Protein prenyltransferases"/>
    <property type="match status" value="1"/>
</dbReference>
<organism evidence="1">
    <name type="scientific">marine sediment metagenome</name>
    <dbReference type="NCBI Taxonomy" id="412755"/>
    <lineage>
        <taxon>unclassified sequences</taxon>
        <taxon>metagenomes</taxon>
        <taxon>ecological metagenomes</taxon>
    </lineage>
</organism>
<accession>X1NL46</accession>
<dbReference type="AlphaFoldDB" id="X1NL46"/>
<evidence type="ECO:0008006" key="2">
    <source>
        <dbReference type="Google" id="ProtNLM"/>
    </source>
</evidence>
<gene>
    <name evidence="1" type="ORF">S06H3_31094</name>
</gene>
<proteinExistence type="predicted"/>
<dbReference type="Gene3D" id="1.50.10.20">
    <property type="match status" value="2"/>
</dbReference>
<evidence type="ECO:0000313" key="1">
    <source>
        <dbReference type="EMBL" id="GAI19409.1"/>
    </source>
</evidence>
<feature type="non-terminal residue" evidence="1">
    <location>
        <position position="191"/>
    </location>
</feature>
<dbReference type="EMBL" id="BARV01018376">
    <property type="protein sequence ID" value="GAI19409.1"/>
    <property type="molecule type" value="Genomic_DNA"/>
</dbReference>
<comment type="caution">
    <text evidence="1">The sequence shown here is derived from an EMBL/GenBank/DDBJ whole genome shotgun (WGS) entry which is preliminary data.</text>
</comment>
<dbReference type="InterPro" id="IPR008930">
    <property type="entry name" value="Terpenoid_cyclase/PrenylTrfase"/>
</dbReference>
<reference evidence="1" key="1">
    <citation type="journal article" date="2014" name="Front. Microbiol.">
        <title>High frequency of phylogenetically diverse reductive dehalogenase-homologous genes in deep subseafloor sedimentary metagenomes.</title>
        <authorList>
            <person name="Kawai M."/>
            <person name="Futagami T."/>
            <person name="Toyoda A."/>
            <person name="Takaki Y."/>
            <person name="Nishi S."/>
            <person name="Hori S."/>
            <person name="Arai W."/>
            <person name="Tsubouchi T."/>
            <person name="Morono Y."/>
            <person name="Uchiyama I."/>
            <person name="Ito T."/>
            <person name="Fujiyama A."/>
            <person name="Inagaki F."/>
            <person name="Takami H."/>
        </authorList>
    </citation>
    <scope>NUCLEOTIDE SEQUENCE</scope>
    <source>
        <strain evidence="1">Expedition CK06-06</strain>
    </source>
</reference>